<dbReference type="InterPro" id="IPR036028">
    <property type="entry name" value="SH3-like_dom_sf"/>
</dbReference>
<dbReference type="Pfam" id="PF00621">
    <property type="entry name" value="RhoGEF"/>
    <property type="match status" value="1"/>
</dbReference>
<feature type="domain" description="DH" evidence="8">
    <location>
        <begin position="666"/>
        <end position="791"/>
    </location>
</feature>
<feature type="region of interest" description="Disordered" evidence="6">
    <location>
        <begin position="1"/>
        <end position="36"/>
    </location>
</feature>
<feature type="compositionally biased region" description="Basic and acidic residues" evidence="6">
    <location>
        <begin position="109"/>
        <end position="118"/>
    </location>
</feature>
<feature type="compositionally biased region" description="Polar residues" evidence="6">
    <location>
        <begin position="150"/>
        <end position="171"/>
    </location>
</feature>
<evidence type="ECO:0000259" key="8">
    <source>
        <dbReference type="PROSITE" id="PS50010"/>
    </source>
</evidence>
<dbReference type="GO" id="GO:0005085">
    <property type="term" value="F:guanyl-nucleotide exchange factor activity"/>
    <property type="evidence" value="ECO:0007669"/>
    <property type="project" value="InterPro"/>
</dbReference>
<evidence type="ECO:0000256" key="3">
    <source>
        <dbReference type="ARBA" id="ARBA00023157"/>
    </source>
</evidence>
<proteinExistence type="inferred from homology"/>
<keyword evidence="2 5" id="KW-0728">SH3 domain</keyword>
<dbReference type="SUPFAM" id="SSF48726">
    <property type="entry name" value="Immunoglobulin"/>
    <property type="match status" value="1"/>
</dbReference>
<feature type="region of interest" description="Disordered" evidence="6">
    <location>
        <begin position="136"/>
        <end position="219"/>
    </location>
</feature>
<evidence type="ECO:0000256" key="2">
    <source>
        <dbReference type="ARBA" id="ARBA00022443"/>
    </source>
</evidence>
<comment type="similarity">
    <text evidence="1">Belongs to the protein kinase superfamily. CAMK Ser/Thr protein kinase family.</text>
</comment>
<dbReference type="InterPro" id="IPR007110">
    <property type="entry name" value="Ig-like_dom"/>
</dbReference>
<dbReference type="Gene3D" id="1.20.900.10">
    <property type="entry name" value="Dbl homology (DH) domain"/>
    <property type="match status" value="1"/>
</dbReference>
<dbReference type="SUPFAM" id="SSF48065">
    <property type="entry name" value="DBL homology domain (DH-domain)"/>
    <property type="match status" value="1"/>
</dbReference>
<comment type="caution">
    <text evidence="10">The sequence shown here is derived from an EMBL/GenBank/DDBJ whole genome shotgun (WGS) entry which is preliminary data.</text>
</comment>
<organism evidence="10 11">
    <name type="scientific">Elysia marginata</name>
    <dbReference type="NCBI Taxonomy" id="1093978"/>
    <lineage>
        <taxon>Eukaryota</taxon>
        <taxon>Metazoa</taxon>
        <taxon>Spiralia</taxon>
        <taxon>Lophotrochozoa</taxon>
        <taxon>Mollusca</taxon>
        <taxon>Gastropoda</taxon>
        <taxon>Heterobranchia</taxon>
        <taxon>Euthyneura</taxon>
        <taxon>Panpulmonata</taxon>
        <taxon>Sacoglossa</taxon>
        <taxon>Placobranchoidea</taxon>
        <taxon>Plakobranchidae</taxon>
        <taxon>Elysia</taxon>
    </lineage>
</organism>
<dbReference type="InterPro" id="IPR052615">
    <property type="entry name" value="FGFRL"/>
</dbReference>
<evidence type="ECO:0000259" key="9">
    <source>
        <dbReference type="PROSITE" id="PS50835"/>
    </source>
</evidence>
<evidence type="ECO:0000256" key="5">
    <source>
        <dbReference type="PROSITE-ProRule" id="PRU00192"/>
    </source>
</evidence>
<dbReference type="InterPro" id="IPR035899">
    <property type="entry name" value="DBL_dom_sf"/>
</dbReference>
<evidence type="ECO:0000259" key="7">
    <source>
        <dbReference type="PROSITE" id="PS50002"/>
    </source>
</evidence>
<dbReference type="PANTHER" id="PTHR19890:SF10">
    <property type="entry name" value="FIBROBLAST GROWTH FACTOR RECEPTOR-LIKE 1"/>
    <property type="match status" value="1"/>
</dbReference>
<dbReference type="PANTHER" id="PTHR19890">
    <property type="entry name" value="FIBROBLAST GROWTH FACTOR RECEPTOR"/>
    <property type="match status" value="1"/>
</dbReference>
<feature type="domain" description="SH3" evidence="7">
    <location>
        <begin position="523"/>
        <end position="599"/>
    </location>
</feature>
<evidence type="ECO:0000313" key="10">
    <source>
        <dbReference type="EMBL" id="GFR64259.1"/>
    </source>
</evidence>
<feature type="compositionally biased region" description="Low complexity" evidence="6">
    <location>
        <begin position="69"/>
        <end position="84"/>
    </location>
</feature>
<feature type="region of interest" description="Disordered" evidence="6">
    <location>
        <begin position="403"/>
        <end position="511"/>
    </location>
</feature>
<dbReference type="Gene3D" id="2.60.40.10">
    <property type="entry name" value="Immunoglobulins"/>
    <property type="match status" value="1"/>
</dbReference>
<keyword evidence="11" id="KW-1185">Reference proteome</keyword>
<keyword evidence="4" id="KW-0393">Immunoglobulin domain</keyword>
<name>A0AAV4ETG2_9GAST</name>
<dbReference type="SUPFAM" id="SSF50044">
    <property type="entry name" value="SH3-domain"/>
    <property type="match status" value="1"/>
</dbReference>
<dbReference type="InterPro" id="IPR013783">
    <property type="entry name" value="Ig-like_fold"/>
</dbReference>
<dbReference type="FunFam" id="2.60.40.10:FF:000032">
    <property type="entry name" value="palladin isoform X1"/>
    <property type="match status" value="1"/>
</dbReference>
<dbReference type="InterPro" id="IPR000219">
    <property type="entry name" value="DH_dom"/>
</dbReference>
<evidence type="ECO:0000313" key="11">
    <source>
        <dbReference type="Proteomes" id="UP000762676"/>
    </source>
</evidence>
<keyword evidence="3" id="KW-1015">Disulfide bond</keyword>
<dbReference type="InterPro" id="IPR036179">
    <property type="entry name" value="Ig-like_dom_sf"/>
</dbReference>
<dbReference type="InterPro" id="IPR013098">
    <property type="entry name" value="Ig_I-set"/>
</dbReference>
<dbReference type="AlphaFoldDB" id="A0AAV4ETG2"/>
<evidence type="ECO:0000256" key="6">
    <source>
        <dbReference type="SAM" id="MobiDB-lite"/>
    </source>
</evidence>
<accession>A0AAV4ETG2</accession>
<feature type="domain" description="Ig-like" evidence="9">
    <location>
        <begin position="224"/>
        <end position="313"/>
    </location>
</feature>
<dbReference type="InterPro" id="IPR001452">
    <property type="entry name" value="SH3_domain"/>
</dbReference>
<dbReference type="SMART" id="SM00409">
    <property type="entry name" value="IG"/>
    <property type="match status" value="1"/>
</dbReference>
<dbReference type="Pfam" id="PF07679">
    <property type="entry name" value="I-set"/>
    <property type="match status" value="1"/>
</dbReference>
<gene>
    <name evidence="10" type="ORF">ElyMa_003628300</name>
</gene>
<feature type="compositionally biased region" description="Basic and acidic residues" evidence="6">
    <location>
        <begin position="190"/>
        <end position="212"/>
    </location>
</feature>
<feature type="compositionally biased region" description="Basic and acidic residues" evidence="6">
    <location>
        <begin position="469"/>
        <end position="485"/>
    </location>
</feature>
<sequence>METASESITNRLIESEVSSKTSKMPQSLSRETESEKVEVDVAEKLVSVAEESNTNGHRGSVTLERISEVSESTQESTTPSVEESGSLLMRQTKRIVSQEFGEIGSETDSQSRRASEIEKSLSDDVFGLESFEATQSKTTTVTKTERKGSVTETKVISNESTTTQKSIQSGMKTEVRESVVETKFASSESASKKSERSQEDEVDSKKIQPKENVDEEEKMEGVAPVLEMVSAPVNLQEGMDLKLQFKLQGDPKPKVTWSKDGDSLKVDNKRIIMVWSGDLITLEVKKLTASDAGVYAVHAVNISGESLITVTISIAERSETSDRKQDGSGSPKFTVKPQGLLVVEEFEKMKLEVSISGVQYDTADEDSPDSKTDQEKIQGKLVAGDAEVANDVTDSSRDLLAKSEVSTDSSRVKVKDEAEVSVSMGEKTDETGKKDDTDKESEKSVSDRRRRSETAPESSSDVCFVPTDLLKKVEDEELPDAKREEETDEESSVQKKRRLTQSPKSGSMDVDIDTSEDEFGLLLSHPDYVAIADYTPSQQAIDSATREGVLPPLRMSEGQVVEVLDMQRSDLWLVQARPTKTSAARQGWVPSSYLAEKAAAAEAGLVPSSYLAEKAAATEAVRICLSIVSVSLYVILSVCMSACMSACLSARDGFLPLTSLRKQPLLRRYVLKELAETEQEYVNELKTLTDAIKNHVTSATSQPLSESVKANCDVIFSNVAEIYNFHEKDFLDCIRECIANPASVGDTFLNKKAELEMYGEFWGERQAAAFLLETEETKTFVKVTLAATDKL</sequence>
<dbReference type="PROSITE" id="PS50835">
    <property type="entry name" value="IG_LIKE"/>
    <property type="match status" value="1"/>
</dbReference>
<evidence type="ECO:0000256" key="1">
    <source>
        <dbReference type="ARBA" id="ARBA00006692"/>
    </source>
</evidence>
<feature type="region of interest" description="Disordered" evidence="6">
    <location>
        <begin position="98"/>
        <end position="118"/>
    </location>
</feature>
<dbReference type="EMBL" id="BMAT01007434">
    <property type="protein sequence ID" value="GFR64259.1"/>
    <property type="molecule type" value="Genomic_DNA"/>
</dbReference>
<feature type="region of interest" description="Disordered" evidence="6">
    <location>
        <begin position="67"/>
        <end position="86"/>
    </location>
</feature>
<evidence type="ECO:0000256" key="4">
    <source>
        <dbReference type="ARBA" id="ARBA00023319"/>
    </source>
</evidence>
<dbReference type="Gene3D" id="2.30.30.40">
    <property type="entry name" value="SH3 Domains"/>
    <property type="match status" value="1"/>
</dbReference>
<dbReference type="PROSITE" id="PS50010">
    <property type="entry name" value="DH_2"/>
    <property type="match status" value="1"/>
</dbReference>
<feature type="compositionally biased region" description="Polar residues" evidence="6">
    <location>
        <begin position="1"/>
        <end position="29"/>
    </location>
</feature>
<protein>
    <submittedName>
        <fullName evidence="10">Triple functional domain protein</fullName>
    </submittedName>
</protein>
<dbReference type="Proteomes" id="UP000762676">
    <property type="component" value="Unassembled WGS sequence"/>
</dbReference>
<feature type="compositionally biased region" description="Basic and acidic residues" evidence="6">
    <location>
        <begin position="426"/>
        <end position="454"/>
    </location>
</feature>
<dbReference type="InterPro" id="IPR003599">
    <property type="entry name" value="Ig_sub"/>
</dbReference>
<reference evidence="10 11" key="1">
    <citation type="journal article" date="2021" name="Elife">
        <title>Chloroplast acquisition without the gene transfer in kleptoplastic sea slugs, Plakobranchus ocellatus.</title>
        <authorList>
            <person name="Maeda T."/>
            <person name="Takahashi S."/>
            <person name="Yoshida T."/>
            <person name="Shimamura S."/>
            <person name="Takaki Y."/>
            <person name="Nagai Y."/>
            <person name="Toyoda A."/>
            <person name="Suzuki Y."/>
            <person name="Arimoto A."/>
            <person name="Ishii H."/>
            <person name="Satoh N."/>
            <person name="Nishiyama T."/>
            <person name="Hasebe M."/>
            <person name="Maruyama T."/>
            <person name="Minagawa J."/>
            <person name="Obokata J."/>
            <person name="Shigenobu S."/>
        </authorList>
    </citation>
    <scope>NUCLEOTIDE SEQUENCE [LARGE SCALE GENOMIC DNA]</scope>
</reference>
<dbReference type="PROSITE" id="PS50002">
    <property type="entry name" value="SH3"/>
    <property type="match status" value="1"/>
</dbReference>